<protein>
    <submittedName>
        <fullName evidence="2">Uncharacterized protein</fullName>
    </submittedName>
</protein>
<dbReference type="AlphaFoldDB" id="A0A1W0ABM5"/>
<evidence type="ECO:0000313" key="3">
    <source>
        <dbReference type="Proteomes" id="UP000243217"/>
    </source>
</evidence>
<evidence type="ECO:0000313" key="2">
    <source>
        <dbReference type="EMBL" id="OQS07579.1"/>
    </source>
</evidence>
<keyword evidence="1" id="KW-0472">Membrane</keyword>
<organism evidence="2 3">
    <name type="scientific">Thraustotheca clavata</name>
    <dbReference type="NCBI Taxonomy" id="74557"/>
    <lineage>
        <taxon>Eukaryota</taxon>
        <taxon>Sar</taxon>
        <taxon>Stramenopiles</taxon>
        <taxon>Oomycota</taxon>
        <taxon>Saprolegniomycetes</taxon>
        <taxon>Saprolegniales</taxon>
        <taxon>Achlyaceae</taxon>
        <taxon>Thraustotheca</taxon>
    </lineage>
</organism>
<dbReference type="EMBL" id="JNBS01000227">
    <property type="protein sequence ID" value="OQS07579.1"/>
    <property type="molecule type" value="Genomic_DNA"/>
</dbReference>
<keyword evidence="1" id="KW-0812">Transmembrane</keyword>
<dbReference type="Proteomes" id="UP000243217">
    <property type="component" value="Unassembled WGS sequence"/>
</dbReference>
<comment type="caution">
    <text evidence="2">The sequence shown here is derived from an EMBL/GenBank/DDBJ whole genome shotgun (WGS) entry which is preliminary data.</text>
</comment>
<name>A0A1W0ABM5_9STRA</name>
<evidence type="ECO:0000256" key="1">
    <source>
        <dbReference type="SAM" id="Phobius"/>
    </source>
</evidence>
<proteinExistence type="predicted"/>
<gene>
    <name evidence="2" type="ORF">THRCLA_20115</name>
</gene>
<feature type="transmembrane region" description="Helical" evidence="1">
    <location>
        <begin position="67"/>
        <end position="88"/>
    </location>
</feature>
<reference evidence="2 3" key="1">
    <citation type="journal article" date="2014" name="Genome Biol. Evol.">
        <title>The secreted proteins of Achlya hypogyna and Thraustotheca clavata identify the ancestral oomycete secretome and reveal gene acquisitions by horizontal gene transfer.</title>
        <authorList>
            <person name="Misner I."/>
            <person name="Blouin N."/>
            <person name="Leonard G."/>
            <person name="Richards T.A."/>
            <person name="Lane C.E."/>
        </authorList>
    </citation>
    <scope>NUCLEOTIDE SEQUENCE [LARGE SCALE GENOMIC DNA]</scope>
    <source>
        <strain evidence="2 3">ATCC 34112</strain>
    </source>
</reference>
<keyword evidence="1" id="KW-1133">Transmembrane helix</keyword>
<feature type="transmembrane region" description="Helical" evidence="1">
    <location>
        <begin position="94"/>
        <end position="116"/>
    </location>
</feature>
<keyword evidence="3" id="KW-1185">Reference proteome</keyword>
<accession>A0A1W0ABM5</accession>
<sequence length="121" mass="14090">MLSSNKFKRTCDSLTRILLLKDTPASLGFCIALWIRTWIDEWNLLWFTYRAQASNQRQVESRWCDPVVLWAFSFTAENVLKITLVFVYPASTMVYLMPILAFVTVSLVVSGTYCYMKKIKD</sequence>